<keyword evidence="6 7" id="KW-0961">Cell wall biogenesis/degradation</keyword>
<evidence type="ECO:0000313" key="8">
    <source>
        <dbReference type="EMBL" id="MEW9500519.1"/>
    </source>
</evidence>
<feature type="site" description="Important for catalytic activity" evidence="7">
    <location>
        <position position="258"/>
    </location>
</feature>
<evidence type="ECO:0000256" key="4">
    <source>
        <dbReference type="ARBA" id="ARBA00023136"/>
    </source>
</evidence>
<feature type="transmembrane region" description="Helical" evidence="7">
    <location>
        <begin position="28"/>
        <end position="51"/>
    </location>
</feature>
<evidence type="ECO:0000256" key="2">
    <source>
        <dbReference type="ARBA" id="ARBA00022692"/>
    </source>
</evidence>
<sequence length="383" mass="43917">MNENRSRFEQWIHNLQERKKEAKLVRKIVFVSMMVVVFLFIGISVGGYWYISSALKPVDAKNDTPVTVEIPVGSSVDSITSTLAEHDIVKDARVFKYYLKFNNESDFQAGIYELTQSMTLEEITESLKSGKAYHEPLFSITIPEGLRLEKIGELVADKTDYTEEQFMETVSDADFIASLQQTYPELITDEVVQENVRYPLEGYLFPKTYPFYEENPSLQDMISQMVDEMNNEVTPFLDSMKELNVHEVLTFASLLEVEATASTDRRMIAGVFYNRLEEEMPLQTDPTVLYALGEWKDRVVYEDLEIDHPYNTYKHTGLPPGPISAPGLESIEATLDPKGSDYLYFLAGAEDGEVYYSESLEEHERKAELYIYSKNEEKADSEE</sequence>
<dbReference type="HAMAP" id="MF_02065">
    <property type="entry name" value="MltG"/>
    <property type="match status" value="1"/>
</dbReference>
<keyword evidence="5 7" id="KW-0456">Lyase</keyword>
<dbReference type="InterPro" id="IPR003770">
    <property type="entry name" value="MLTG-like"/>
</dbReference>
<evidence type="ECO:0000313" key="9">
    <source>
        <dbReference type="Proteomes" id="UP001556040"/>
    </source>
</evidence>
<evidence type="ECO:0000256" key="1">
    <source>
        <dbReference type="ARBA" id="ARBA00022475"/>
    </source>
</evidence>
<proteinExistence type="inferred from homology"/>
<dbReference type="CDD" id="cd08010">
    <property type="entry name" value="MltG_like"/>
    <property type="match status" value="1"/>
</dbReference>
<dbReference type="PANTHER" id="PTHR30518:SF2">
    <property type="entry name" value="ENDOLYTIC MUREIN TRANSGLYCOSYLASE"/>
    <property type="match status" value="1"/>
</dbReference>
<dbReference type="NCBIfam" id="TIGR00247">
    <property type="entry name" value="endolytic transglycosylase MltG"/>
    <property type="match status" value="1"/>
</dbReference>
<dbReference type="Proteomes" id="UP001556040">
    <property type="component" value="Unassembled WGS sequence"/>
</dbReference>
<gene>
    <name evidence="7 8" type="primary">mltG</name>
    <name evidence="8" type="ORF">AB1471_01745</name>
</gene>
<keyword evidence="2 7" id="KW-0812">Transmembrane</keyword>
<dbReference type="Pfam" id="PF02618">
    <property type="entry name" value="YceG"/>
    <property type="match status" value="1"/>
</dbReference>
<name>A0ABV3PZJ8_9BACL</name>
<dbReference type="Gene3D" id="3.30.1490.480">
    <property type="entry name" value="Endolytic murein transglycosylase"/>
    <property type="match status" value="1"/>
</dbReference>
<organism evidence="8 9">
    <name type="scientific">Jeotgalibacillus marinus</name>
    <dbReference type="NCBI Taxonomy" id="86667"/>
    <lineage>
        <taxon>Bacteria</taxon>
        <taxon>Bacillati</taxon>
        <taxon>Bacillota</taxon>
        <taxon>Bacilli</taxon>
        <taxon>Bacillales</taxon>
        <taxon>Caryophanaceae</taxon>
        <taxon>Jeotgalibacillus</taxon>
    </lineage>
</organism>
<keyword evidence="4 7" id="KW-0472">Membrane</keyword>
<comment type="catalytic activity">
    <reaction evidence="7">
        <text>a peptidoglycan chain = a peptidoglycan chain with N-acetyl-1,6-anhydromuramyl-[peptide] at the reducing end + a peptidoglycan chain with N-acetylglucosamine at the non-reducing end.</text>
        <dbReference type="EC" id="4.2.2.29"/>
    </reaction>
</comment>
<dbReference type="EMBL" id="JBFMIA010000001">
    <property type="protein sequence ID" value="MEW9500519.1"/>
    <property type="molecule type" value="Genomic_DNA"/>
</dbReference>
<keyword evidence="9" id="KW-1185">Reference proteome</keyword>
<comment type="similarity">
    <text evidence="7">Belongs to the transglycosylase MltG family.</text>
</comment>
<keyword evidence="3 7" id="KW-1133">Transmembrane helix</keyword>
<accession>A0ABV3PZJ8</accession>
<evidence type="ECO:0000256" key="5">
    <source>
        <dbReference type="ARBA" id="ARBA00023239"/>
    </source>
</evidence>
<evidence type="ECO:0000256" key="3">
    <source>
        <dbReference type="ARBA" id="ARBA00022989"/>
    </source>
</evidence>
<dbReference type="RefSeq" id="WP_367777810.1">
    <property type="nucleotide sequence ID" value="NZ_JBFMIA010000001.1"/>
</dbReference>
<keyword evidence="1 7" id="KW-1003">Cell membrane</keyword>
<comment type="function">
    <text evidence="7">Functions as a peptidoglycan terminase that cleaves nascent peptidoglycan strands endolytically to terminate their elongation.</text>
</comment>
<dbReference type="PANTHER" id="PTHR30518">
    <property type="entry name" value="ENDOLYTIC MUREIN TRANSGLYCOSYLASE"/>
    <property type="match status" value="1"/>
</dbReference>
<dbReference type="EC" id="4.2.2.29" evidence="7"/>
<evidence type="ECO:0000256" key="7">
    <source>
        <dbReference type="HAMAP-Rule" id="MF_02065"/>
    </source>
</evidence>
<comment type="caution">
    <text evidence="8">The sequence shown here is derived from an EMBL/GenBank/DDBJ whole genome shotgun (WGS) entry which is preliminary data.</text>
</comment>
<comment type="subcellular location">
    <subcellularLocation>
        <location evidence="7">Cell membrane</location>
        <topology evidence="7">Single-pass membrane protein</topology>
    </subcellularLocation>
</comment>
<evidence type="ECO:0000256" key="6">
    <source>
        <dbReference type="ARBA" id="ARBA00023316"/>
    </source>
</evidence>
<protein>
    <recommendedName>
        <fullName evidence="7">Endolytic murein transglycosylase</fullName>
        <ecNumber evidence="7">4.2.2.29</ecNumber>
    </recommendedName>
    <alternativeName>
        <fullName evidence="7">Peptidoglycan lytic transglycosylase</fullName>
    </alternativeName>
    <alternativeName>
        <fullName evidence="7">Peptidoglycan polymerization terminase</fullName>
    </alternativeName>
</protein>
<reference evidence="8 9" key="1">
    <citation type="journal article" date="1979" name="Int. J. Syst. Evol. Microbiol.">
        <title>Bacillus globisporus subsp. marinus subsp. nov.</title>
        <authorList>
            <person name="Liu H."/>
        </authorList>
    </citation>
    <scope>NUCLEOTIDE SEQUENCE [LARGE SCALE GENOMIC DNA]</scope>
    <source>
        <strain evidence="8 9">DSM 1297</strain>
    </source>
</reference>